<dbReference type="InterPro" id="IPR012902">
    <property type="entry name" value="N_methyl_site"/>
</dbReference>
<keyword evidence="3" id="KW-1003">Cell membrane</keyword>
<dbReference type="EMBL" id="CP049989">
    <property type="protein sequence ID" value="QIM54660.1"/>
    <property type="molecule type" value="Genomic_DNA"/>
</dbReference>
<gene>
    <name evidence="13" type="ORF">G9Q37_04395</name>
</gene>
<proteinExistence type="inferred from homology"/>
<keyword evidence="14" id="KW-1185">Reference proteome</keyword>
<evidence type="ECO:0000256" key="1">
    <source>
        <dbReference type="ARBA" id="ARBA00004377"/>
    </source>
</evidence>
<dbReference type="Gene3D" id="3.55.40.10">
    <property type="entry name" value="minor pseudopilin epsh domain"/>
    <property type="match status" value="1"/>
</dbReference>
<sequence>MQSPPPNRTPTRARPRAGGFTLVELLVTLVVLALLISLGVPAFAGLLRQWRLDAAADAFAGDMRLARSTATRVSRNVEVCVQNGNGGCGAQTNWARGWLVFIDLNADHQLNAGDTVVAQRGPQSGIASMTYSGPAANRLSFRPNGTLNSSKGLTMSLLAAGTAGEGRTVTLNAIGRSYVSKTP</sequence>
<dbReference type="KEGG" id="hcz:G9Q37_04395"/>
<protein>
    <recommendedName>
        <fullName evidence="2">Type II secretion system protein H</fullName>
    </recommendedName>
    <alternativeName>
        <fullName evidence="10">General secretion pathway protein H</fullName>
    </alternativeName>
</protein>
<dbReference type="GO" id="GO:0005886">
    <property type="term" value="C:plasma membrane"/>
    <property type="evidence" value="ECO:0007669"/>
    <property type="project" value="UniProtKB-SubCell"/>
</dbReference>
<evidence type="ECO:0000256" key="3">
    <source>
        <dbReference type="ARBA" id="ARBA00022475"/>
    </source>
</evidence>
<dbReference type="Proteomes" id="UP000503162">
    <property type="component" value="Chromosome"/>
</dbReference>
<evidence type="ECO:0000256" key="5">
    <source>
        <dbReference type="ARBA" id="ARBA00022519"/>
    </source>
</evidence>
<dbReference type="NCBIfam" id="TIGR02532">
    <property type="entry name" value="IV_pilin_GFxxxE"/>
    <property type="match status" value="1"/>
</dbReference>
<keyword evidence="7 11" id="KW-1133">Transmembrane helix</keyword>
<feature type="transmembrane region" description="Helical" evidence="11">
    <location>
        <begin position="20"/>
        <end position="44"/>
    </location>
</feature>
<evidence type="ECO:0000256" key="6">
    <source>
        <dbReference type="ARBA" id="ARBA00022692"/>
    </source>
</evidence>
<evidence type="ECO:0000313" key="13">
    <source>
        <dbReference type="EMBL" id="QIM54660.1"/>
    </source>
</evidence>
<dbReference type="Pfam" id="PF12019">
    <property type="entry name" value="GspH"/>
    <property type="match status" value="1"/>
</dbReference>
<reference evidence="13 14" key="1">
    <citation type="submission" date="2020-03" db="EMBL/GenBank/DDBJ databases">
        <title>Hydrogenophaga sp. nov. isolated from cyanobacterial mat.</title>
        <authorList>
            <person name="Thorat V."/>
            <person name="Kirdat K."/>
            <person name="Tiwarekar B."/>
            <person name="Costa E.D."/>
            <person name="Yadav A."/>
        </authorList>
    </citation>
    <scope>NUCLEOTIDE SEQUENCE [LARGE SCALE GENOMIC DNA]</scope>
    <source>
        <strain evidence="13 14">BA0156</strain>
    </source>
</reference>
<comment type="subcellular location">
    <subcellularLocation>
        <location evidence="1">Cell inner membrane</location>
        <topology evidence="1">Single-pass membrane protein</topology>
    </subcellularLocation>
</comment>
<dbReference type="AlphaFoldDB" id="A0A6G8INV4"/>
<keyword evidence="5" id="KW-0997">Cell inner membrane</keyword>
<evidence type="ECO:0000256" key="8">
    <source>
        <dbReference type="ARBA" id="ARBA00023136"/>
    </source>
</evidence>
<dbReference type="Pfam" id="PF07963">
    <property type="entry name" value="N_methyl"/>
    <property type="match status" value="1"/>
</dbReference>
<accession>A0A6G8INV4</accession>
<dbReference type="GO" id="GO:0015627">
    <property type="term" value="C:type II protein secretion system complex"/>
    <property type="evidence" value="ECO:0007669"/>
    <property type="project" value="InterPro"/>
</dbReference>
<keyword evidence="6 11" id="KW-0812">Transmembrane</keyword>
<dbReference type="RefSeq" id="WP_166230959.1">
    <property type="nucleotide sequence ID" value="NZ_CP049989.1"/>
</dbReference>
<feature type="domain" description="General secretion pathway GspH" evidence="12">
    <location>
        <begin position="55"/>
        <end position="175"/>
    </location>
</feature>
<dbReference type="SUPFAM" id="SSF54523">
    <property type="entry name" value="Pili subunits"/>
    <property type="match status" value="1"/>
</dbReference>
<comment type="similarity">
    <text evidence="9">Belongs to the GSP H family.</text>
</comment>
<dbReference type="GO" id="GO:0015628">
    <property type="term" value="P:protein secretion by the type II secretion system"/>
    <property type="evidence" value="ECO:0007669"/>
    <property type="project" value="InterPro"/>
</dbReference>
<keyword evidence="4" id="KW-0488">Methylation</keyword>
<name>A0A6G8INV4_9BURK</name>
<evidence type="ECO:0000259" key="12">
    <source>
        <dbReference type="Pfam" id="PF12019"/>
    </source>
</evidence>
<evidence type="ECO:0000256" key="2">
    <source>
        <dbReference type="ARBA" id="ARBA00021549"/>
    </source>
</evidence>
<evidence type="ECO:0000256" key="7">
    <source>
        <dbReference type="ARBA" id="ARBA00022989"/>
    </source>
</evidence>
<evidence type="ECO:0000313" key="14">
    <source>
        <dbReference type="Proteomes" id="UP000503162"/>
    </source>
</evidence>
<keyword evidence="8 11" id="KW-0472">Membrane</keyword>
<dbReference type="InterPro" id="IPR022346">
    <property type="entry name" value="T2SS_GspH"/>
</dbReference>
<evidence type="ECO:0000256" key="9">
    <source>
        <dbReference type="ARBA" id="ARBA00025772"/>
    </source>
</evidence>
<organism evidence="13 14">
    <name type="scientific">Hydrogenophaga crocea</name>
    <dbReference type="NCBI Taxonomy" id="2716225"/>
    <lineage>
        <taxon>Bacteria</taxon>
        <taxon>Pseudomonadati</taxon>
        <taxon>Pseudomonadota</taxon>
        <taxon>Betaproteobacteria</taxon>
        <taxon>Burkholderiales</taxon>
        <taxon>Comamonadaceae</taxon>
        <taxon>Hydrogenophaga</taxon>
    </lineage>
</organism>
<evidence type="ECO:0000256" key="10">
    <source>
        <dbReference type="ARBA" id="ARBA00030775"/>
    </source>
</evidence>
<dbReference type="InterPro" id="IPR045584">
    <property type="entry name" value="Pilin-like"/>
</dbReference>
<evidence type="ECO:0000256" key="11">
    <source>
        <dbReference type="SAM" id="Phobius"/>
    </source>
</evidence>
<dbReference type="PROSITE" id="PS00409">
    <property type="entry name" value="PROKAR_NTER_METHYL"/>
    <property type="match status" value="1"/>
</dbReference>
<evidence type="ECO:0000256" key="4">
    <source>
        <dbReference type="ARBA" id="ARBA00022481"/>
    </source>
</evidence>